<dbReference type="PROSITE" id="PS51832">
    <property type="entry name" value="HD_GYP"/>
    <property type="match status" value="1"/>
</dbReference>
<dbReference type="Gene3D" id="1.10.3210.10">
    <property type="entry name" value="Hypothetical protein af1432"/>
    <property type="match status" value="1"/>
</dbReference>
<proteinExistence type="predicted"/>
<dbReference type="KEGG" id="aram:KAR29_01905"/>
<dbReference type="CDD" id="cd00077">
    <property type="entry name" value="HDc"/>
    <property type="match status" value="1"/>
</dbReference>
<dbReference type="InterPro" id="IPR003607">
    <property type="entry name" value="HD/PDEase_dom"/>
</dbReference>
<accession>A0A9Q7A940</accession>
<evidence type="ECO:0000259" key="1">
    <source>
        <dbReference type="PROSITE" id="PS51832"/>
    </source>
</evidence>
<dbReference type="AlphaFoldDB" id="A0A9Q7A940"/>
<organism evidence="2 3">
    <name type="scientific">Aminithiophilus ramosus</name>
    <dbReference type="NCBI Taxonomy" id="3029084"/>
    <lineage>
        <taxon>Bacteria</taxon>
        <taxon>Thermotogati</taxon>
        <taxon>Synergistota</taxon>
        <taxon>Synergistia</taxon>
        <taxon>Synergistales</taxon>
        <taxon>Aminithiophilaceae</taxon>
        <taxon>Aminithiophilus</taxon>
    </lineage>
</organism>
<protein>
    <submittedName>
        <fullName evidence="2">HD domain-containing protein</fullName>
    </submittedName>
</protein>
<gene>
    <name evidence="2" type="ORF">KAR29_01905</name>
</gene>
<dbReference type="Proteomes" id="UP000671879">
    <property type="component" value="Chromosome"/>
</dbReference>
<dbReference type="Pfam" id="PF13487">
    <property type="entry name" value="HD_5"/>
    <property type="match status" value="1"/>
</dbReference>
<dbReference type="PANTHER" id="PTHR45228:SF4">
    <property type="entry name" value="LIPOPROTEIN"/>
    <property type="match status" value="1"/>
</dbReference>
<reference evidence="3" key="1">
    <citation type="submission" date="2021-04" db="EMBL/GenBank/DDBJ databases">
        <title>A novel Synergistetes isolate from a pyrite-forming mixed culture.</title>
        <authorList>
            <person name="Bunk B."/>
            <person name="Sproer C."/>
            <person name="Spring S."/>
            <person name="Pester M."/>
        </authorList>
    </citation>
    <scope>NUCLEOTIDE SEQUENCE [LARGE SCALE GENOMIC DNA]</scope>
    <source>
        <strain evidence="3">J.5.4.2-T.3.5.2</strain>
    </source>
</reference>
<keyword evidence="3" id="KW-1185">Reference proteome</keyword>
<evidence type="ECO:0000313" key="3">
    <source>
        <dbReference type="Proteomes" id="UP000671879"/>
    </source>
</evidence>
<name>A0A9Q7A940_9BACT</name>
<dbReference type="PANTHER" id="PTHR45228">
    <property type="entry name" value="CYCLIC DI-GMP PHOSPHODIESTERASE TM_0186-RELATED"/>
    <property type="match status" value="1"/>
</dbReference>
<sequence length="143" mass="15850">MARLASLHDIGLIAVDGVILSKEGPLDADPWRAVQVHPEAGSRIASAILHLADLAEVILHHHQRWDGQGYPLRKNPLAGEAIPLESRLMSLLDAYESMTHRTYRAPLTHQEAIDEIARCSGSQFDPQWARAFVVFLKTQKGEA</sequence>
<dbReference type="InterPro" id="IPR052020">
    <property type="entry name" value="Cyclic_di-GMP/3'3'-cGAMP_PDE"/>
</dbReference>
<dbReference type="SUPFAM" id="SSF109604">
    <property type="entry name" value="HD-domain/PDEase-like"/>
    <property type="match status" value="1"/>
</dbReference>
<dbReference type="EMBL" id="CP072943">
    <property type="protein sequence ID" value="QTX32716.1"/>
    <property type="molecule type" value="Genomic_DNA"/>
</dbReference>
<feature type="domain" description="HD-GYP" evidence="1">
    <location>
        <begin position="1"/>
        <end position="143"/>
    </location>
</feature>
<dbReference type="InterPro" id="IPR037522">
    <property type="entry name" value="HD_GYP_dom"/>
</dbReference>
<evidence type="ECO:0000313" key="2">
    <source>
        <dbReference type="EMBL" id="QTX32716.1"/>
    </source>
</evidence>